<evidence type="ECO:0000313" key="3">
    <source>
        <dbReference type="Proteomes" id="UP000650224"/>
    </source>
</evidence>
<gene>
    <name evidence="2" type="ORF">H9627_08080</name>
</gene>
<sequence>MLIDKWLSTTQAAKYLGLTTRTLYNWRANNTGPRHVRNADNHALYRVSDLDDWIDASEADTLSYRRVVKQHG</sequence>
<name>A0A8I0HJJ0_9CORY</name>
<proteinExistence type="predicted"/>
<dbReference type="SUPFAM" id="SSF46955">
    <property type="entry name" value="Putative DNA-binding domain"/>
    <property type="match status" value="1"/>
</dbReference>
<dbReference type="EMBL" id="JACSPR010000005">
    <property type="protein sequence ID" value="MBD8030280.1"/>
    <property type="molecule type" value="Genomic_DNA"/>
</dbReference>
<keyword evidence="3" id="KW-1185">Reference proteome</keyword>
<dbReference type="InterPro" id="IPR009061">
    <property type="entry name" value="DNA-bd_dom_put_sf"/>
</dbReference>
<evidence type="ECO:0000259" key="1">
    <source>
        <dbReference type="Pfam" id="PF12728"/>
    </source>
</evidence>
<protein>
    <submittedName>
        <fullName evidence="2">Helix-turn-helix domain-containing protein</fullName>
    </submittedName>
</protein>
<reference evidence="2 3" key="1">
    <citation type="submission" date="2020-08" db="EMBL/GenBank/DDBJ databases">
        <title>A Genomic Blueprint of the Chicken Gut Microbiome.</title>
        <authorList>
            <person name="Gilroy R."/>
            <person name="Ravi A."/>
            <person name="Getino M."/>
            <person name="Pursley I."/>
            <person name="Horton D.L."/>
            <person name="Alikhan N.-F."/>
            <person name="Baker D."/>
            <person name="Gharbi K."/>
            <person name="Hall N."/>
            <person name="Watson M."/>
            <person name="Adriaenssens E.M."/>
            <person name="Foster-Nyarko E."/>
            <person name="Jarju S."/>
            <person name="Secka A."/>
            <person name="Antonio M."/>
            <person name="Oren A."/>
            <person name="Chaudhuri R."/>
            <person name="La Ragione R.M."/>
            <person name="Hildebrand F."/>
            <person name="Pallen M.J."/>
        </authorList>
    </citation>
    <scope>NUCLEOTIDE SEQUENCE [LARGE SCALE GENOMIC DNA]</scope>
    <source>
        <strain evidence="2 3">Sa1YVA5</strain>
    </source>
</reference>
<comment type="caution">
    <text evidence="2">The sequence shown here is derived from an EMBL/GenBank/DDBJ whole genome shotgun (WGS) entry which is preliminary data.</text>
</comment>
<dbReference type="AlphaFoldDB" id="A0A8I0HJJ0"/>
<organism evidence="2 3">
    <name type="scientific">Corynebacterium gallinarum</name>
    <dbReference type="NCBI Taxonomy" id="2762214"/>
    <lineage>
        <taxon>Bacteria</taxon>
        <taxon>Bacillati</taxon>
        <taxon>Actinomycetota</taxon>
        <taxon>Actinomycetes</taxon>
        <taxon>Mycobacteriales</taxon>
        <taxon>Corynebacteriaceae</taxon>
        <taxon>Corynebacterium</taxon>
    </lineage>
</organism>
<accession>A0A8I0HJJ0</accession>
<dbReference type="RefSeq" id="WP_191733510.1">
    <property type="nucleotide sequence ID" value="NZ_JACSPR010000005.1"/>
</dbReference>
<dbReference type="Pfam" id="PF12728">
    <property type="entry name" value="HTH_17"/>
    <property type="match status" value="1"/>
</dbReference>
<feature type="domain" description="Helix-turn-helix" evidence="1">
    <location>
        <begin position="6"/>
        <end position="55"/>
    </location>
</feature>
<dbReference type="Proteomes" id="UP000650224">
    <property type="component" value="Unassembled WGS sequence"/>
</dbReference>
<dbReference type="InterPro" id="IPR041657">
    <property type="entry name" value="HTH_17"/>
</dbReference>
<dbReference type="Gene3D" id="1.10.1660.10">
    <property type="match status" value="1"/>
</dbReference>
<evidence type="ECO:0000313" key="2">
    <source>
        <dbReference type="EMBL" id="MBD8030280.1"/>
    </source>
</evidence>